<dbReference type="PANTHER" id="PTHR42951">
    <property type="entry name" value="METALLO-BETA-LACTAMASE DOMAIN-CONTAINING"/>
    <property type="match status" value="1"/>
</dbReference>
<evidence type="ECO:0000256" key="1">
    <source>
        <dbReference type="SAM" id="MobiDB-lite"/>
    </source>
</evidence>
<dbReference type="SUPFAM" id="SSF56281">
    <property type="entry name" value="Metallo-hydrolase/oxidoreductase"/>
    <property type="match status" value="1"/>
</dbReference>
<organism evidence="3 4">
    <name type="scientific">Hymenobacter algoricola</name>
    <dbReference type="NCBI Taxonomy" id="486267"/>
    <lineage>
        <taxon>Bacteria</taxon>
        <taxon>Pseudomonadati</taxon>
        <taxon>Bacteroidota</taxon>
        <taxon>Cytophagia</taxon>
        <taxon>Cytophagales</taxon>
        <taxon>Hymenobacteraceae</taxon>
        <taxon>Hymenobacter</taxon>
    </lineage>
</organism>
<dbReference type="PANTHER" id="PTHR42951:SF17">
    <property type="entry name" value="METALLO-BETA-LACTAMASE DOMAIN-CONTAINING PROTEIN"/>
    <property type="match status" value="1"/>
</dbReference>
<dbReference type="Pfam" id="PF00753">
    <property type="entry name" value="Lactamase_B"/>
    <property type="match status" value="1"/>
</dbReference>
<protein>
    <submittedName>
        <fullName evidence="3">MBL fold metallo-hydrolase</fullName>
    </submittedName>
</protein>
<dbReference type="Gene3D" id="3.60.15.10">
    <property type="entry name" value="Ribonuclease Z/Hydroxyacylglutathione hydrolase-like"/>
    <property type="match status" value="1"/>
</dbReference>
<dbReference type="SMART" id="SM00849">
    <property type="entry name" value="Lactamase_B"/>
    <property type="match status" value="1"/>
</dbReference>
<dbReference type="InterPro" id="IPR036866">
    <property type="entry name" value="RibonucZ/Hydroxyglut_hydro"/>
</dbReference>
<gene>
    <name evidence="3" type="ORF">GCM10022406_00280</name>
</gene>
<feature type="region of interest" description="Disordered" evidence="1">
    <location>
        <begin position="315"/>
        <end position="336"/>
    </location>
</feature>
<proteinExistence type="predicted"/>
<dbReference type="InterPro" id="IPR050855">
    <property type="entry name" value="NDM-1-like"/>
</dbReference>
<evidence type="ECO:0000313" key="3">
    <source>
        <dbReference type="EMBL" id="GAA3917438.1"/>
    </source>
</evidence>
<feature type="domain" description="Metallo-beta-lactamase" evidence="2">
    <location>
        <begin position="27"/>
        <end position="239"/>
    </location>
</feature>
<keyword evidence="4" id="KW-1185">Reference proteome</keyword>
<dbReference type="CDD" id="cd07721">
    <property type="entry name" value="yflN-like_MBL-fold"/>
    <property type="match status" value="1"/>
</dbReference>
<dbReference type="EMBL" id="BAABDH010000002">
    <property type="protein sequence ID" value="GAA3917438.1"/>
    <property type="molecule type" value="Genomic_DNA"/>
</dbReference>
<comment type="caution">
    <text evidence="3">The sequence shown here is derived from an EMBL/GenBank/DDBJ whole genome shotgun (WGS) entry which is preliminary data.</text>
</comment>
<reference evidence="4" key="1">
    <citation type="journal article" date="2019" name="Int. J. Syst. Evol. Microbiol.">
        <title>The Global Catalogue of Microorganisms (GCM) 10K type strain sequencing project: providing services to taxonomists for standard genome sequencing and annotation.</title>
        <authorList>
            <consortium name="The Broad Institute Genomics Platform"/>
            <consortium name="The Broad Institute Genome Sequencing Center for Infectious Disease"/>
            <person name="Wu L."/>
            <person name="Ma J."/>
        </authorList>
    </citation>
    <scope>NUCLEOTIDE SEQUENCE [LARGE SCALE GENOMIC DNA]</scope>
    <source>
        <strain evidence="4">JCM 17214</strain>
    </source>
</reference>
<evidence type="ECO:0000313" key="4">
    <source>
        <dbReference type="Proteomes" id="UP001499909"/>
    </source>
</evidence>
<name>A0ABP7M873_9BACT</name>
<dbReference type="Proteomes" id="UP001499909">
    <property type="component" value="Unassembled WGS sequence"/>
</dbReference>
<accession>A0ABP7M873</accession>
<dbReference type="RefSeq" id="WP_345108323.1">
    <property type="nucleotide sequence ID" value="NZ_BAABDH010000002.1"/>
</dbReference>
<dbReference type="InterPro" id="IPR001279">
    <property type="entry name" value="Metallo-B-lactamas"/>
</dbReference>
<sequence length="336" mass="36851">MLNHATRATTPDLQAVVPGVWGLRNVFVNLYYVRDTSSPLEPWVLIDAGLYGSAEKIRRHAEVIFGANNPPAAIVLTHGHFDHIGALQTLAEEWDVPVYAHPLELPYLTGRSSYPPPDPTVGGGAMAALSFLYPKKPIDLGSRVRPLPANGTLPFLAEWRWLATPGHTPGHVSFFRDSDRTLIAGDAFVTVKQESGRAVWEQRQQVHGPPAYFTPNWEQAKESVLRLAALEPQVAATGHGIPMHGEDLRQQLHALANHFDQQVVPRQGRYVGHPAVADESGVVRVPPPTADPLPKWVLGAALVGGLGYLLLRSKKNSSSRPQPFPSRYTRRSRFGA</sequence>
<evidence type="ECO:0000259" key="2">
    <source>
        <dbReference type="SMART" id="SM00849"/>
    </source>
</evidence>